<name>A0ABU0BFB2_9HYPH</name>
<dbReference type="NCBIfam" id="NF001965">
    <property type="entry name" value="PRK00742.1"/>
    <property type="match status" value="1"/>
</dbReference>
<evidence type="ECO:0000256" key="2">
    <source>
        <dbReference type="ARBA" id="ARBA00022801"/>
    </source>
</evidence>
<dbReference type="Pfam" id="PF00072">
    <property type="entry name" value="Response_reg"/>
    <property type="match status" value="1"/>
</dbReference>
<comment type="PTM">
    <text evidence="4">Phosphorylated by CheA. Phosphorylation of the N-terminal regulatory domain activates the methylesterase activity.</text>
</comment>
<dbReference type="RefSeq" id="WP_370874169.1">
    <property type="nucleotide sequence ID" value="NZ_JAUSUI010000008.1"/>
</dbReference>
<evidence type="ECO:0000259" key="9">
    <source>
        <dbReference type="PROSITE" id="PS50122"/>
    </source>
</evidence>
<keyword evidence="1 4" id="KW-0145">Chemotaxis</keyword>
<dbReference type="EC" id="3.5.1.44" evidence="4"/>
<evidence type="ECO:0000256" key="1">
    <source>
        <dbReference type="ARBA" id="ARBA00022500"/>
    </source>
</evidence>
<evidence type="ECO:0000256" key="6">
    <source>
        <dbReference type="PROSITE-ProRule" id="PRU00169"/>
    </source>
</evidence>
<evidence type="ECO:0000256" key="4">
    <source>
        <dbReference type="HAMAP-Rule" id="MF_00099"/>
    </source>
</evidence>
<keyword evidence="2 4" id="KW-0378">Hydrolase</keyword>
<comment type="subcellular location">
    <subcellularLocation>
        <location evidence="4">Cytoplasm</location>
    </subcellularLocation>
</comment>
<dbReference type="InterPro" id="IPR001789">
    <property type="entry name" value="Sig_transdc_resp-reg_receiver"/>
</dbReference>
<evidence type="ECO:0000313" key="10">
    <source>
        <dbReference type="EMBL" id="MDQ0304528.1"/>
    </source>
</evidence>
<sequence length="399" mass="40992">MTLARPPGTPAAPPQAQPSGPPIKVMIVDDSVFMRGILSKWLGESGEFTVVGTHPNGRRAADDVQSSQPDVVILDLEMPDMDGLTALPLILERKANTAVLVASALSRRGAEVSLRALTLGAADYLPKPDSARGPVAAEEFRAELLAKARSLGQRVRRRSMPRPPVGSTTAGAPAAGTPATAPAAAPPKIPGLGRTDGKLRAYSRMPPGLLAIGSSTGGPQALTKLFADIGPTIGRVPVLVVQHMPPTFTAILAEHIARASGRRCAEGRDGEDLVAGQIYVAPGGLHMDVVQSGGVSRIRLMDSAPVNFCKPAVDPMFESVAGIYGAAALAVVLTGMGSDGARGALKIADFGGSVIAQDEESSVVWGMPGATAAIGACAGILPMVEIGPRVNRLLTGGRE</sequence>
<dbReference type="PANTHER" id="PTHR42872:SF3">
    <property type="entry name" value="PROTEIN-GLUTAMATE METHYLESTERASE_PROTEIN-GLUTAMINE GLUTAMINASE 1"/>
    <property type="match status" value="1"/>
</dbReference>
<dbReference type="PROSITE" id="PS50122">
    <property type="entry name" value="CHEB"/>
    <property type="match status" value="1"/>
</dbReference>
<dbReference type="InterPro" id="IPR035909">
    <property type="entry name" value="CheB_C"/>
</dbReference>
<dbReference type="CDD" id="cd16432">
    <property type="entry name" value="CheB_Rec"/>
    <property type="match status" value="1"/>
</dbReference>
<feature type="region of interest" description="Disordered" evidence="7">
    <location>
        <begin position="151"/>
        <end position="191"/>
    </location>
</feature>
<gene>
    <name evidence="4" type="primary">cheB</name>
    <name evidence="10" type="ORF">J2S75_003573</name>
</gene>
<feature type="active site" evidence="4 5">
    <location>
        <position position="339"/>
    </location>
</feature>
<dbReference type="Pfam" id="PF01339">
    <property type="entry name" value="CheB_methylest"/>
    <property type="match status" value="1"/>
</dbReference>
<evidence type="ECO:0000313" key="11">
    <source>
        <dbReference type="Proteomes" id="UP001224682"/>
    </source>
</evidence>
<evidence type="ECO:0000256" key="5">
    <source>
        <dbReference type="PROSITE-ProRule" id="PRU00050"/>
    </source>
</evidence>
<dbReference type="Gene3D" id="3.40.50.2300">
    <property type="match status" value="1"/>
</dbReference>
<dbReference type="InterPro" id="IPR008248">
    <property type="entry name" value="CheB-like"/>
</dbReference>
<dbReference type="InterPro" id="IPR000673">
    <property type="entry name" value="Sig_transdc_resp-reg_Me-estase"/>
</dbReference>
<comment type="function">
    <text evidence="4">Involved in chemotaxis. Part of a chemotaxis signal transduction system that modulates chemotaxis in response to various stimuli. Catalyzes the demethylation of specific methylglutamate residues introduced into the chemoreceptors (methyl-accepting chemotaxis proteins or MCP) by CheR. Also mediates the irreversible deamidation of specific glutamine residues to glutamic acid.</text>
</comment>
<reference evidence="10 11" key="1">
    <citation type="submission" date="2023-07" db="EMBL/GenBank/DDBJ databases">
        <title>Genomic Encyclopedia of Type Strains, Phase IV (KMG-IV): sequencing the most valuable type-strain genomes for metagenomic binning, comparative biology and taxonomic classification.</title>
        <authorList>
            <person name="Goeker M."/>
        </authorList>
    </citation>
    <scope>NUCLEOTIDE SEQUENCE [LARGE SCALE GENOMIC DNA]</scope>
    <source>
        <strain evidence="10 11">DSM 2457</strain>
    </source>
</reference>
<dbReference type="SUPFAM" id="SSF52172">
    <property type="entry name" value="CheY-like"/>
    <property type="match status" value="1"/>
</dbReference>
<feature type="compositionally biased region" description="Low complexity" evidence="7">
    <location>
        <begin position="168"/>
        <end position="183"/>
    </location>
</feature>
<dbReference type="PROSITE" id="PS50110">
    <property type="entry name" value="RESPONSE_REGULATORY"/>
    <property type="match status" value="1"/>
</dbReference>
<dbReference type="SMART" id="SM00448">
    <property type="entry name" value="REC"/>
    <property type="match status" value="1"/>
</dbReference>
<proteinExistence type="inferred from homology"/>
<keyword evidence="11" id="KW-1185">Reference proteome</keyword>
<protein>
    <recommendedName>
        <fullName evidence="4">Protein-glutamate methylesterase/protein-glutamine glutaminase</fullName>
        <ecNumber evidence="4">3.1.1.61</ecNumber>
        <ecNumber evidence="4">3.5.1.44</ecNumber>
    </recommendedName>
</protein>
<feature type="compositionally biased region" description="Pro residues" evidence="7">
    <location>
        <begin position="7"/>
        <end position="21"/>
    </location>
</feature>
<dbReference type="EMBL" id="JAUSUI010000008">
    <property type="protein sequence ID" value="MDQ0304528.1"/>
    <property type="molecule type" value="Genomic_DNA"/>
</dbReference>
<dbReference type="CDD" id="cd17541">
    <property type="entry name" value="REC_CheB-like"/>
    <property type="match status" value="1"/>
</dbReference>
<dbReference type="PANTHER" id="PTHR42872">
    <property type="entry name" value="PROTEIN-GLUTAMATE METHYLESTERASE/PROTEIN-GLUTAMINE GLUTAMINASE"/>
    <property type="match status" value="1"/>
</dbReference>
<evidence type="ECO:0000259" key="8">
    <source>
        <dbReference type="PROSITE" id="PS50110"/>
    </source>
</evidence>
<feature type="domain" description="Response regulatory" evidence="8">
    <location>
        <begin position="24"/>
        <end position="142"/>
    </location>
</feature>
<comment type="caution">
    <text evidence="10">The sequence shown here is derived from an EMBL/GenBank/DDBJ whole genome shotgun (WGS) entry which is preliminary data.</text>
</comment>
<evidence type="ECO:0000256" key="3">
    <source>
        <dbReference type="ARBA" id="ARBA00048267"/>
    </source>
</evidence>
<dbReference type="SUPFAM" id="SSF52738">
    <property type="entry name" value="Methylesterase CheB, C-terminal domain"/>
    <property type="match status" value="1"/>
</dbReference>
<keyword evidence="4 6" id="KW-0597">Phosphoprotein</keyword>
<dbReference type="Gene3D" id="3.40.50.180">
    <property type="entry name" value="Methylesterase CheB, C-terminal domain"/>
    <property type="match status" value="1"/>
</dbReference>
<dbReference type="EC" id="3.1.1.61" evidence="4"/>
<dbReference type="PIRSF" id="PIRSF000876">
    <property type="entry name" value="RR_chemtxs_CheB"/>
    <property type="match status" value="1"/>
</dbReference>
<comment type="similarity">
    <text evidence="4">Belongs to the CheB family.</text>
</comment>
<dbReference type="HAMAP" id="MF_00099">
    <property type="entry name" value="CheB_chemtxs"/>
    <property type="match status" value="1"/>
</dbReference>
<dbReference type="GO" id="GO:0008984">
    <property type="term" value="F:protein-glutamate methylesterase activity"/>
    <property type="evidence" value="ECO:0007669"/>
    <property type="project" value="UniProtKB-EC"/>
</dbReference>
<feature type="active site" evidence="4 5">
    <location>
        <position position="215"/>
    </location>
</feature>
<feature type="region of interest" description="Disordered" evidence="7">
    <location>
        <begin position="1"/>
        <end position="21"/>
    </location>
</feature>
<comment type="catalytic activity">
    <reaction evidence="3 4">
        <text>[protein]-L-glutamate 5-O-methyl ester + H2O = L-glutamyl-[protein] + methanol + H(+)</text>
        <dbReference type="Rhea" id="RHEA:23236"/>
        <dbReference type="Rhea" id="RHEA-COMP:10208"/>
        <dbReference type="Rhea" id="RHEA-COMP:10311"/>
        <dbReference type="ChEBI" id="CHEBI:15377"/>
        <dbReference type="ChEBI" id="CHEBI:15378"/>
        <dbReference type="ChEBI" id="CHEBI:17790"/>
        <dbReference type="ChEBI" id="CHEBI:29973"/>
        <dbReference type="ChEBI" id="CHEBI:82795"/>
        <dbReference type="EC" id="3.1.1.61"/>
    </reaction>
</comment>
<keyword evidence="4" id="KW-0963">Cytoplasm</keyword>
<feature type="domain" description="CheB-type methylesterase" evidence="9">
    <location>
        <begin position="205"/>
        <end position="397"/>
    </location>
</feature>
<evidence type="ECO:0000256" key="7">
    <source>
        <dbReference type="SAM" id="MobiDB-lite"/>
    </source>
</evidence>
<organism evidence="10 11">
    <name type="scientific">Ancylobacter polymorphus</name>
    <dbReference type="NCBI Taxonomy" id="223390"/>
    <lineage>
        <taxon>Bacteria</taxon>
        <taxon>Pseudomonadati</taxon>
        <taxon>Pseudomonadota</taxon>
        <taxon>Alphaproteobacteria</taxon>
        <taxon>Hyphomicrobiales</taxon>
        <taxon>Xanthobacteraceae</taxon>
        <taxon>Ancylobacter</taxon>
    </lineage>
</organism>
<accession>A0ABU0BFB2</accession>
<feature type="active site" evidence="4 5">
    <location>
        <position position="243"/>
    </location>
</feature>
<dbReference type="Proteomes" id="UP001224682">
    <property type="component" value="Unassembled WGS sequence"/>
</dbReference>
<feature type="modified residue" description="4-aspartylphosphate" evidence="4 6">
    <location>
        <position position="75"/>
    </location>
</feature>
<comment type="catalytic activity">
    <reaction evidence="4">
        <text>L-glutaminyl-[protein] + H2O = L-glutamyl-[protein] + NH4(+)</text>
        <dbReference type="Rhea" id="RHEA:16441"/>
        <dbReference type="Rhea" id="RHEA-COMP:10207"/>
        <dbReference type="Rhea" id="RHEA-COMP:10208"/>
        <dbReference type="ChEBI" id="CHEBI:15377"/>
        <dbReference type="ChEBI" id="CHEBI:28938"/>
        <dbReference type="ChEBI" id="CHEBI:29973"/>
        <dbReference type="ChEBI" id="CHEBI:30011"/>
        <dbReference type="EC" id="3.5.1.44"/>
    </reaction>
</comment>
<comment type="domain">
    <text evidence="4">Contains a C-terminal catalytic domain, and an N-terminal region which modulates catalytic activity.</text>
</comment>
<dbReference type="InterPro" id="IPR011006">
    <property type="entry name" value="CheY-like_superfamily"/>
</dbReference>